<evidence type="ECO:0000313" key="3">
    <source>
        <dbReference type="EMBL" id="MSS42840.1"/>
    </source>
</evidence>
<evidence type="ECO:0000313" key="4">
    <source>
        <dbReference type="Proteomes" id="UP000462760"/>
    </source>
</evidence>
<gene>
    <name evidence="3" type="ORF">FYJ27_03710</name>
    <name evidence="2" type="ORF">L0P62_01940</name>
</gene>
<feature type="transmembrane region" description="Helical" evidence="1">
    <location>
        <begin position="25"/>
        <end position="43"/>
    </location>
</feature>
<dbReference type="GO" id="GO:0015661">
    <property type="term" value="F:L-lysine efflux transmembrane transporter activity"/>
    <property type="evidence" value="ECO:0007669"/>
    <property type="project" value="InterPro"/>
</dbReference>
<dbReference type="PANTHER" id="PTHR35804:SF1">
    <property type="entry name" value="LYSINE EXPORTER LYSO"/>
    <property type="match status" value="1"/>
</dbReference>
<dbReference type="Proteomes" id="UP000462760">
    <property type="component" value="Unassembled WGS sequence"/>
</dbReference>
<evidence type="ECO:0000256" key="1">
    <source>
        <dbReference type="SAM" id="Phobius"/>
    </source>
</evidence>
<dbReference type="AlphaFoldDB" id="A0A844FFU9"/>
<sequence>MSLSIILAVVLGIGAGYFILPDWVFSYTGTIADIGLCLLLFFVGMDIGKQKGVFKDLKKMGFKILLVPIMIIIGSILGSILGGFLLKMPTNESGAVGAGLGWYTLSSVMLTSYSTELSAIAFLTNVVREIIALIIVPIIAKHIGYLECIAPCGATAMDTALPVISKSTDSKTTIVSFISGVILSLVVPILVSIMIKI</sequence>
<keyword evidence="1" id="KW-0472">Membrane</keyword>
<reference evidence="3 4" key="1">
    <citation type="submission" date="2019-08" db="EMBL/GenBank/DDBJ databases">
        <title>In-depth cultivation of the pig gut microbiome towards novel bacterial diversity and tailored functional studies.</title>
        <authorList>
            <person name="Wylensek D."/>
            <person name="Hitch T.C.A."/>
            <person name="Clavel T."/>
        </authorList>
    </citation>
    <scope>NUCLEOTIDE SEQUENCE [LARGE SCALE GENOMIC DNA]</scope>
    <source>
        <strain evidence="3 4">Med78-601-WT-4W-RMD-3</strain>
    </source>
</reference>
<dbReference type="Pfam" id="PF03956">
    <property type="entry name" value="Lys_export"/>
    <property type="match status" value="1"/>
</dbReference>
<dbReference type="RefSeq" id="WP_154483361.1">
    <property type="nucleotide sequence ID" value="NZ_JAHLOA010000001.1"/>
</dbReference>
<protein>
    <submittedName>
        <fullName evidence="3">Lysine exporter LysO family protein</fullName>
    </submittedName>
</protein>
<comment type="caution">
    <text evidence="3">The sequence shown here is derived from an EMBL/GenBank/DDBJ whole genome shotgun (WGS) entry which is preliminary data.</text>
</comment>
<organism evidence="3 4">
    <name type="scientific">Anaerosalibacter bizertensis</name>
    <dbReference type="NCBI Taxonomy" id="932217"/>
    <lineage>
        <taxon>Bacteria</taxon>
        <taxon>Bacillati</taxon>
        <taxon>Bacillota</taxon>
        <taxon>Tissierellia</taxon>
        <taxon>Tissierellales</taxon>
        <taxon>Sporanaerobacteraceae</taxon>
        <taxon>Anaerosalibacter</taxon>
    </lineage>
</organism>
<evidence type="ECO:0000313" key="5">
    <source>
        <dbReference type="Proteomes" id="UP001108123"/>
    </source>
</evidence>
<accession>A0A844FFU9</accession>
<dbReference type="GO" id="GO:0005886">
    <property type="term" value="C:plasma membrane"/>
    <property type="evidence" value="ECO:0007669"/>
    <property type="project" value="TreeGrafter"/>
</dbReference>
<feature type="transmembrane region" description="Helical" evidence="1">
    <location>
        <begin position="64"/>
        <end position="86"/>
    </location>
</feature>
<dbReference type="PANTHER" id="PTHR35804">
    <property type="entry name" value="LYSINE EXPORTER LYSO"/>
    <property type="match status" value="1"/>
</dbReference>
<reference evidence="2" key="2">
    <citation type="submission" date="2022-01" db="EMBL/GenBank/DDBJ databases">
        <title>Collection of gut derived symbiotic bacterial strains cultured from healthy donors.</title>
        <authorList>
            <person name="Lin H."/>
            <person name="Kohout C."/>
            <person name="Waligurski E."/>
            <person name="Pamer E.G."/>
        </authorList>
    </citation>
    <scope>NUCLEOTIDE SEQUENCE</scope>
    <source>
        <strain evidence="2">MSK.14.39</strain>
    </source>
</reference>
<keyword evidence="1" id="KW-0812">Transmembrane</keyword>
<dbReference type="OrthoDB" id="371078at2"/>
<dbReference type="EMBL" id="VULR01000004">
    <property type="protein sequence ID" value="MSS42840.1"/>
    <property type="molecule type" value="Genomic_DNA"/>
</dbReference>
<dbReference type="Proteomes" id="UP001108123">
    <property type="component" value="Unassembled WGS sequence"/>
</dbReference>
<evidence type="ECO:0000313" key="2">
    <source>
        <dbReference type="EMBL" id="MCG4564198.1"/>
    </source>
</evidence>
<name>A0A844FFU9_9FIRM</name>
<proteinExistence type="predicted"/>
<keyword evidence="5" id="KW-1185">Reference proteome</keyword>
<keyword evidence="1" id="KW-1133">Transmembrane helix</keyword>
<dbReference type="InterPro" id="IPR005642">
    <property type="entry name" value="LysO"/>
</dbReference>
<dbReference type="EMBL" id="JAKNID010000004">
    <property type="protein sequence ID" value="MCG4564198.1"/>
    <property type="molecule type" value="Genomic_DNA"/>
</dbReference>
<feature type="transmembrane region" description="Helical" evidence="1">
    <location>
        <begin position="174"/>
        <end position="195"/>
    </location>
</feature>